<feature type="compositionally biased region" description="Low complexity" evidence="1">
    <location>
        <begin position="107"/>
        <end position="124"/>
    </location>
</feature>
<accession>A0A147BQZ3</accession>
<protein>
    <submittedName>
        <fullName evidence="2">Uncharacterized protein</fullName>
    </submittedName>
</protein>
<reference evidence="2" key="1">
    <citation type="journal article" date="2018" name="PLoS Negl. Trop. Dis.">
        <title>Sialome diversity of ticks revealed by RNAseq of single tick salivary glands.</title>
        <authorList>
            <person name="Perner J."/>
            <person name="Kropackova S."/>
            <person name="Kopacek P."/>
            <person name="Ribeiro J.M."/>
        </authorList>
    </citation>
    <scope>NUCLEOTIDE SEQUENCE</scope>
    <source>
        <strain evidence="2">Siblings of single egg batch collected in Ceske Budejovice</strain>
        <tissue evidence="2">Salivary glands</tissue>
    </source>
</reference>
<dbReference type="EMBL" id="GEGO01002228">
    <property type="protein sequence ID" value="JAR93176.1"/>
    <property type="molecule type" value="Transcribed_RNA"/>
</dbReference>
<evidence type="ECO:0000313" key="2">
    <source>
        <dbReference type="EMBL" id="JAR93176.1"/>
    </source>
</evidence>
<feature type="compositionally biased region" description="Polar residues" evidence="1">
    <location>
        <begin position="125"/>
        <end position="134"/>
    </location>
</feature>
<sequence>MRRASWPTWCRTGRSSGSATASGLCAGTRCWPAWGGPSSAGPCLPRGTSTTAPLNRFCACWGSATHRRPSIGPSGPWPTSPRSTRTSTARWFRRRVDWCCSKSCWTATPPTSASRTSPASLSTSVPGTTDSAPTWSRRRTRHDHRGSLARDLGRTAASCRAFGRDSTRGPRRRHLPLERLGKRAVCVCVPLGILYITTTFPYRSQTPLCKYTPRVLRTFWWARRGLLGP</sequence>
<dbReference type="AlphaFoldDB" id="A0A147BQZ3"/>
<proteinExistence type="predicted"/>
<evidence type="ECO:0000256" key="1">
    <source>
        <dbReference type="SAM" id="MobiDB-lite"/>
    </source>
</evidence>
<name>A0A147BQZ3_IXORI</name>
<organism evidence="2">
    <name type="scientific">Ixodes ricinus</name>
    <name type="common">Common tick</name>
    <name type="synonym">Acarus ricinus</name>
    <dbReference type="NCBI Taxonomy" id="34613"/>
    <lineage>
        <taxon>Eukaryota</taxon>
        <taxon>Metazoa</taxon>
        <taxon>Ecdysozoa</taxon>
        <taxon>Arthropoda</taxon>
        <taxon>Chelicerata</taxon>
        <taxon>Arachnida</taxon>
        <taxon>Acari</taxon>
        <taxon>Parasitiformes</taxon>
        <taxon>Ixodida</taxon>
        <taxon>Ixodoidea</taxon>
        <taxon>Ixodidae</taxon>
        <taxon>Ixodinae</taxon>
        <taxon>Ixodes</taxon>
    </lineage>
</organism>
<feature type="region of interest" description="Disordered" evidence="1">
    <location>
        <begin position="107"/>
        <end position="146"/>
    </location>
</feature>